<dbReference type="PANTHER" id="PTHR13906">
    <property type="entry name" value="PORCUPINE"/>
    <property type="match status" value="1"/>
</dbReference>
<sequence length="463" mass="53446">MTPEEQTYLLVLLVSLPAGFVLKHAPSPLGKRLGAAALGVAVTLVLCGAHILHSLLTTALTCLIVRMTPRYCHTITLAWTFTYLMFFRTCHHFGFPGPPPYANAIQLLLTLKMVSLANEINEFHFGTKKGDSKEGKISTRDLESEPSLVETFCYAYCYIGFMTGPFYRFRTYHDWVQEQQGAHVPSWKPMLLRLKHVPMLGAFFLLASAFFNLDEARQDDFYERGLPYRLFFMVPMFFIFRMRFYVAWILAECTCMAAGLGAYPREAKARSGGGPTMQWALKSSDEQESRTVEYDYESIKNIDYYSTDFCVRVKDGMRYWNMTVQWWLAQYIYKKAPFKSYILRSAVTMLISAFWHGIHPGYYLSFLTIPLCLAAETAMERAVRDRLAPARTPLFDWVHWFLKMRAFDYMCMGFILLSYEETVRYWRSVYFVMHVLALGFALLGHALCLLPRTVRRVAVATTE</sequence>
<dbReference type="KEGG" id="pmrn:116949678"/>
<evidence type="ECO:0000313" key="22">
    <source>
        <dbReference type="RefSeq" id="XP_032823139.1"/>
    </source>
</evidence>
<dbReference type="InterPro" id="IPR049941">
    <property type="entry name" value="LPLAT_7/PORCN-like"/>
</dbReference>
<dbReference type="RefSeq" id="XP_032823142.1">
    <property type="nucleotide sequence ID" value="XM_032967251.1"/>
</dbReference>
<dbReference type="GO" id="GO:0071617">
    <property type="term" value="F:lysophospholipid acyltransferase activity"/>
    <property type="evidence" value="ECO:0007669"/>
    <property type="project" value="TreeGrafter"/>
</dbReference>
<feature type="transmembrane region" description="Helical" evidence="18">
    <location>
        <begin position="197"/>
        <end position="213"/>
    </location>
</feature>
<organism evidence="19 21">
    <name type="scientific">Petromyzon marinus</name>
    <name type="common">Sea lamprey</name>
    <dbReference type="NCBI Taxonomy" id="7757"/>
    <lineage>
        <taxon>Eukaryota</taxon>
        <taxon>Metazoa</taxon>
        <taxon>Chordata</taxon>
        <taxon>Craniata</taxon>
        <taxon>Vertebrata</taxon>
        <taxon>Cyclostomata</taxon>
        <taxon>Hyperoartia</taxon>
        <taxon>Petromyzontiformes</taxon>
        <taxon>Petromyzontidae</taxon>
        <taxon>Petromyzon</taxon>
    </lineage>
</organism>
<dbReference type="GO" id="GO:0005789">
    <property type="term" value="C:endoplasmic reticulum membrane"/>
    <property type="evidence" value="ECO:0007669"/>
    <property type="project" value="UniProtKB-SubCell"/>
</dbReference>
<dbReference type="GO" id="GO:0006661">
    <property type="term" value="P:phosphatidylinositol biosynthetic process"/>
    <property type="evidence" value="ECO:0007669"/>
    <property type="project" value="TreeGrafter"/>
</dbReference>
<comment type="catalytic activity">
    <reaction evidence="16">
        <text>1-octadecanoyl-sn-glycero-3-phospho-(1D-myo-inositol) + (5Z,8Z,11Z,14Z)-eicosatetraenoyl-CoA = 1-octadecanoyl-2-(5Z,8Z,11Z,14Z-eicosatetraenoyl)-sn-glycero-3-phospho-(1D-myo-inositol) + CoA</text>
        <dbReference type="Rhea" id="RHEA:36835"/>
        <dbReference type="ChEBI" id="CHEBI:57287"/>
        <dbReference type="ChEBI" id="CHEBI:57368"/>
        <dbReference type="ChEBI" id="CHEBI:74243"/>
        <dbReference type="ChEBI" id="CHEBI:133606"/>
    </reaction>
    <physiologicalReaction direction="left-to-right" evidence="16">
        <dbReference type="Rhea" id="RHEA:36836"/>
    </physiologicalReaction>
</comment>
<feature type="transmembrane region" description="Helical" evidence="18">
    <location>
        <begin position="341"/>
        <end position="356"/>
    </location>
</feature>
<feature type="transmembrane region" description="Helical" evidence="18">
    <location>
        <begin position="68"/>
        <end position="86"/>
    </location>
</feature>
<comment type="pathway">
    <text evidence="2">Lipid metabolism; phospholipid metabolism.</text>
</comment>
<keyword evidence="4" id="KW-0808">Transferase</keyword>
<evidence type="ECO:0000256" key="10">
    <source>
        <dbReference type="ARBA" id="ARBA00025707"/>
    </source>
</evidence>
<dbReference type="RefSeq" id="XP_032823140.1">
    <property type="nucleotide sequence ID" value="XM_032967249.1"/>
</dbReference>
<evidence type="ECO:0000256" key="15">
    <source>
        <dbReference type="ARBA" id="ARBA00049211"/>
    </source>
</evidence>
<evidence type="ECO:0000256" key="9">
    <source>
        <dbReference type="ARBA" id="ARBA00023315"/>
    </source>
</evidence>
<keyword evidence="8 18" id="KW-0472">Membrane</keyword>
<feature type="transmembrane region" description="Helical" evidence="18">
    <location>
        <begin position="34"/>
        <end position="56"/>
    </location>
</feature>
<evidence type="ECO:0000313" key="25">
    <source>
        <dbReference type="RefSeq" id="XP_032823142.1"/>
    </source>
</evidence>
<dbReference type="AlphaFoldDB" id="A0AAJ7TS56"/>
<evidence type="ECO:0000256" key="1">
    <source>
        <dbReference type="ARBA" id="ARBA00004477"/>
    </source>
</evidence>
<keyword evidence="5 18" id="KW-0812">Transmembrane</keyword>
<keyword evidence="9 20" id="KW-0012">Acyltransferase</keyword>
<dbReference type="InterPro" id="IPR004299">
    <property type="entry name" value="MBOAT_fam"/>
</dbReference>
<comment type="catalytic activity">
    <reaction evidence="12">
        <text>a 1-acyl-sn-glycero-3-phospho-(1D-myo-inositol) + an acyl-CoA = a 1,2-diacyl-sn-glycero-3-phospho-(1D-myo-inositol) + CoA</text>
        <dbReference type="Rhea" id="RHEA:33195"/>
        <dbReference type="ChEBI" id="CHEBI:57287"/>
        <dbReference type="ChEBI" id="CHEBI:57880"/>
        <dbReference type="ChEBI" id="CHEBI:58342"/>
        <dbReference type="ChEBI" id="CHEBI:64771"/>
    </reaction>
    <physiologicalReaction direction="left-to-right" evidence="12">
        <dbReference type="Rhea" id="RHEA:33196"/>
    </physiologicalReaction>
</comment>
<feature type="transmembrane region" description="Helical" evidence="18">
    <location>
        <begin position="6"/>
        <end position="22"/>
    </location>
</feature>
<dbReference type="RefSeq" id="XP_032823137.1">
    <property type="nucleotide sequence ID" value="XM_032967246.1"/>
</dbReference>
<dbReference type="Proteomes" id="UP001318040">
    <property type="component" value="Chromosome 37"/>
</dbReference>
<dbReference type="RefSeq" id="XP_032823139.1">
    <property type="nucleotide sequence ID" value="XM_032967248.1"/>
</dbReference>
<evidence type="ECO:0000256" key="11">
    <source>
        <dbReference type="ARBA" id="ARBA00035964"/>
    </source>
</evidence>
<evidence type="ECO:0000256" key="16">
    <source>
        <dbReference type="ARBA" id="ARBA00049362"/>
    </source>
</evidence>
<dbReference type="Pfam" id="PF03062">
    <property type="entry name" value="MBOAT"/>
    <property type="match status" value="1"/>
</dbReference>
<proteinExistence type="inferred from homology"/>
<dbReference type="PANTHER" id="PTHR13906:SF16">
    <property type="entry name" value="LYSOPHOSPHOLIPID ACYLTRANSFERASE 7"/>
    <property type="match status" value="1"/>
</dbReference>
<keyword evidence="19" id="KW-1185">Reference proteome</keyword>
<evidence type="ECO:0000256" key="17">
    <source>
        <dbReference type="ARBA" id="ARBA00093678"/>
    </source>
</evidence>
<evidence type="ECO:0000256" key="5">
    <source>
        <dbReference type="ARBA" id="ARBA00022692"/>
    </source>
</evidence>
<comment type="catalytic activity">
    <reaction evidence="11">
        <text>(5Z,8Z,11Z,14Z)-eicosatetraenoyl-CoA + 1-hexadecanoyl-sn-glycero-3-phosphocholine = 1-hexadecanoyl-2-(5Z,8Z,11Z,14Z-eicosatetraenoyl)-sn-glycero-3-phosphocholine + CoA</text>
        <dbReference type="Rhea" id="RHEA:35999"/>
        <dbReference type="ChEBI" id="CHEBI:57287"/>
        <dbReference type="ChEBI" id="CHEBI:57368"/>
        <dbReference type="ChEBI" id="CHEBI:72998"/>
        <dbReference type="ChEBI" id="CHEBI:73003"/>
    </reaction>
    <physiologicalReaction direction="left-to-right" evidence="11">
        <dbReference type="Rhea" id="RHEA:36000"/>
    </physiologicalReaction>
</comment>
<feature type="transmembrane region" description="Helical" evidence="18">
    <location>
        <begin position="233"/>
        <end position="260"/>
    </location>
</feature>
<evidence type="ECO:0000313" key="21">
    <source>
        <dbReference type="RefSeq" id="XP_032823138.1"/>
    </source>
</evidence>
<dbReference type="GO" id="GO:0030258">
    <property type="term" value="P:lipid modification"/>
    <property type="evidence" value="ECO:0007669"/>
    <property type="project" value="TreeGrafter"/>
</dbReference>
<evidence type="ECO:0000256" key="14">
    <source>
        <dbReference type="ARBA" id="ARBA00041667"/>
    </source>
</evidence>
<evidence type="ECO:0000313" key="24">
    <source>
        <dbReference type="RefSeq" id="XP_032823141.1"/>
    </source>
</evidence>
<comment type="similarity">
    <text evidence="3">Belongs to the membrane-bound acyltransferase family.</text>
</comment>
<evidence type="ECO:0000256" key="7">
    <source>
        <dbReference type="ARBA" id="ARBA00022989"/>
    </source>
</evidence>
<evidence type="ECO:0000256" key="2">
    <source>
        <dbReference type="ARBA" id="ARBA00005074"/>
    </source>
</evidence>
<evidence type="ECO:0000256" key="6">
    <source>
        <dbReference type="ARBA" id="ARBA00022824"/>
    </source>
</evidence>
<gene>
    <name evidence="20 21 22 23 24 25" type="primary">MBOAT7</name>
</gene>
<evidence type="ECO:0000256" key="12">
    <source>
        <dbReference type="ARBA" id="ARBA00036730"/>
    </source>
</evidence>
<keyword evidence="6" id="KW-0256">Endoplasmic reticulum</keyword>
<comment type="pathway">
    <text evidence="10">Phospholipid metabolism.</text>
</comment>
<dbReference type="RefSeq" id="XP_032823141.1">
    <property type="nucleotide sequence ID" value="XM_032967250.1"/>
</dbReference>
<dbReference type="GeneID" id="116949678"/>
<evidence type="ECO:0000313" key="23">
    <source>
        <dbReference type="RefSeq" id="XP_032823140.1"/>
    </source>
</evidence>
<accession>A0AAJ7TS56</accession>
<protein>
    <recommendedName>
        <fullName evidence="14">Leukocyte receptor cluster member 4</fullName>
    </recommendedName>
    <alternativeName>
        <fullName evidence="17">Lysophospholipid acyltransferase 7</fullName>
    </alternativeName>
    <alternativeName>
        <fullName evidence="13">Membrane-bound O-acyltransferase domain-containing protein 7</fullName>
    </alternativeName>
</protein>
<comment type="catalytic activity">
    <reaction evidence="15">
        <text>a 1-acyl-sn-glycero-3-phospho-(1D-myo-inositol) + (5Z,8Z,11Z,14Z)-eicosatetraenoyl-CoA = a 1-acyl-2-(5Z,8Z,11Z,14Z-eicosatetraenoyl)-sn-glycero-3-phospho-(1D-myo-inositol) + CoA</text>
        <dbReference type="Rhea" id="RHEA:37015"/>
        <dbReference type="ChEBI" id="CHEBI:57287"/>
        <dbReference type="ChEBI" id="CHEBI:57368"/>
        <dbReference type="ChEBI" id="CHEBI:64771"/>
        <dbReference type="ChEBI" id="CHEBI:75243"/>
    </reaction>
    <physiologicalReaction direction="left-to-right" evidence="15">
        <dbReference type="Rhea" id="RHEA:37016"/>
    </physiologicalReaction>
</comment>
<evidence type="ECO:0000256" key="18">
    <source>
        <dbReference type="SAM" id="Phobius"/>
    </source>
</evidence>
<name>A0AAJ7TS56_PETMA</name>
<evidence type="ECO:0000313" key="19">
    <source>
        <dbReference type="Proteomes" id="UP001318040"/>
    </source>
</evidence>
<evidence type="ECO:0000256" key="13">
    <source>
        <dbReference type="ARBA" id="ARBA00041626"/>
    </source>
</evidence>
<dbReference type="GO" id="GO:0044233">
    <property type="term" value="C:mitochondria-associated endoplasmic reticulum membrane contact site"/>
    <property type="evidence" value="ECO:0007669"/>
    <property type="project" value="TreeGrafter"/>
</dbReference>
<evidence type="ECO:0000256" key="4">
    <source>
        <dbReference type="ARBA" id="ARBA00022679"/>
    </source>
</evidence>
<evidence type="ECO:0000256" key="8">
    <source>
        <dbReference type="ARBA" id="ARBA00023136"/>
    </source>
</evidence>
<keyword evidence="7 18" id="KW-1133">Transmembrane helix</keyword>
<feature type="transmembrane region" description="Helical" evidence="18">
    <location>
        <begin position="431"/>
        <end position="450"/>
    </location>
</feature>
<evidence type="ECO:0000313" key="20">
    <source>
        <dbReference type="RefSeq" id="XP_032823137.1"/>
    </source>
</evidence>
<reference evidence="20 21" key="1">
    <citation type="submission" date="2025-04" db="UniProtKB">
        <authorList>
            <consortium name="RefSeq"/>
        </authorList>
    </citation>
    <scope>IDENTIFICATION</scope>
    <source>
        <tissue evidence="20 21">Sperm</tissue>
    </source>
</reference>
<evidence type="ECO:0000256" key="3">
    <source>
        <dbReference type="ARBA" id="ARBA00010323"/>
    </source>
</evidence>
<dbReference type="RefSeq" id="XP_032823138.1">
    <property type="nucleotide sequence ID" value="XM_032967247.1"/>
</dbReference>
<comment type="subcellular location">
    <subcellularLocation>
        <location evidence="1">Endoplasmic reticulum membrane</location>
        <topology evidence="1">Multi-pass membrane protein</topology>
    </subcellularLocation>
</comment>